<feature type="region of interest" description="Disordered" evidence="1">
    <location>
        <begin position="137"/>
        <end position="388"/>
    </location>
</feature>
<dbReference type="EMBL" id="OZ037947">
    <property type="protein sequence ID" value="CAL1707989.1"/>
    <property type="molecule type" value="Genomic_DNA"/>
</dbReference>
<proteinExistence type="predicted"/>
<protein>
    <submittedName>
        <fullName evidence="2">Uncharacterized protein</fullName>
    </submittedName>
</protein>
<feature type="region of interest" description="Disordered" evidence="1">
    <location>
        <begin position="1"/>
        <end position="109"/>
    </location>
</feature>
<feature type="compositionally biased region" description="Basic residues" evidence="1">
    <location>
        <begin position="156"/>
        <end position="165"/>
    </location>
</feature>
<accession>A0ABP1DLD0</accession>
<feature type="compositionally biased region" description="Pro residues" evidence="1">
    <location>
        <begin position="20"/>
        <end position="30"/>
    </location>
</feature>
<reference evidence="3" key="1">
    <citation type="submission" date="2024-04" db="EMBL/GenBank/DDBJ databases">
        <authorList>
            <person name="Shaw F."/>
            <person name="Minotto A."/>
        </authorList>
    </citation>
    <scope>NUCLEOTIDE SEQUENCE [LARGE SCALE GENOMIC DNA]</scope>
</reference>
<feature type="compositionally biased region" description="Polar residues" evidence="1">
    <location>
        <begin position="178"/>
        <end position="193"/>
    </location>
</feature>
<organism evidence="2 3">
    <name type="scientific">Somion occarium</name>
    <dbReference type="NCBI Taxonomy" id="3059160"/>
    <lineage>
        <taxon>Eukaryota</taxon>
        <taxon>Fungi</taxon>
        <taxon>Dikarya</taxon>
        <taxon>Basidiomycota</taxon>
        <taxon>Agaricomycotina</taxon>
        <taxon>Agaricomycetes</taxon>
        <taxon>Polyporales</taxon>
        <taxon>Cerrenaceae</taxon>
        <taxon>Somion</taxon>
    </lineage>
</organism>
<name>A0ABP1DLD0_9APHY</name>
<evidence type="ECO:0000313" key="3">
    <source>
        <dbReference type="Proteomes" id="UP001497453"/>
    </source>
</evidence>
<feature type="compositionally biased region" description="Low complexity" evidence="1">
    <location>
        <begin position="79"/>
        <end position="105"/>
    </location>
</feature>
<sequence length="442" mass="47140">MDPLTTSVSGSRYPVCVPVKPNPPSPPPKPKLQRTSPLPVRDVRPVSAIRRKPVVTFKSPSSHDSTEGPVISARISQQSSSKPTPSSSIYSTSSVTESVSHSVSASRRRPIALPLYHPKGLLALSLPQLDPGLFGLPSPVSVDDQEVQEDEVARRPTSRARRPAAKVRDRERDEAEDNGTNGTDALNGQTKQTSPRKRRAGAGGGAGKRRRKDAEEADGTYPQPARRTRNARNANTLPASPLAGVAVAATDTPDNADTPKGADVEDTETPQAEVTKPNKRVTRPRPTTTKRRGSSASDSTTTSVSVSIATNSRNKSSVPEKAAEEPIREVEMEQEDKEEKVDEKTEAPSVGVDQEYKEKPEESASDTTKVAETSNPMQVDEPVETSVPGIPAPVENVLIAPPPETVTAVAELVKAINGTAAEDDKEEGELSESADGESVKKS</sequence>
<feature type="region of interest" description="Disordered" evidence="1">
    <location>
        <begin position="419"/>
        <end position="442"/>
    </location>
</feature>
<evidence type="ECO:0000256" key="1">
    <source>
        <dbReference type="SAM" id="MobiDB-lite"/>
    </source>
</evidence>
<feature type="compositionally biased region" description="Basic residues" evidence="1">
    <location>
        <begin position="277"/>
        <end position="293"/>
    </location>
</feature>
<feature type="compositionally biased region" description="Low complexity" evidence="1">
    <location>
        <begin position="294"/>
        <end position="312"/>
    </location>
</feature>
<feature type="compositionally biased region" description="Polar residues" evidence="1">
    <location>
        <begin position="365"/>
        <end position="377"/>
    </location>
</feature>
<dbReference type="Proteomes" id="UP001497453">
    <property type="component" value="Chromosome 4"/>
</dbReference>
<feature type="compositionally biased region" description="Polar residues" evidence="1">
    <location>
        <begin position="1"/>
        <end position="10"/>
    </location>
</feature>
<feature type="compositionally biased region" description="Acidic residues" evidence="1">
    <location>
        <begin position="421"/>
        <end position="435"/>
    </location>
</feature>
<feature type="compositionally biased region" description="Basic and acidic residues" evidence="1">
    <location>
        <begin position="321"/>
        <end position="346"/>
    </location>
</feature>
<gene>
    <name evidence="2" type="ORF">GFSPODELE1_LOCUS6637</name>
</gene>
<keyword evidence="3" id="KW-1185">Reference proteome</keyword>
<evidence type="ECO:0000313" key="2">
    <source>
        <dbReference type="EMBL" id="CAL1707989.1"/>
    </source>
</evidence>